<accession>A0ABW2J4F2</accession>
<sequence>MSVPSKSNSYYIQIASYLLAGMALFLVLHQGLLAALFSGLLVYSLVQLLAPKLGRNLVGRRAQVLAVALLSILIVTFLVVAIWGCIRFLQSDAGRISVLLQKMADILEASRGQIPAWLAAYIPVDAQALSDMMTNWLRTHALEARSMGSEAGRTIAHILIGMIIGAMSALYDTTRTRSYQPLAAALHLRVVALHAAFRDVVFAQVRIAAINAVLTGIYLIVILPLAGIELPLRKTMVLVTFFVGLLPVIGNLISNTIIVVIGLSHSLHTALGSLLFLITIHKLEYFLNAKIIGHHINARTWELLTAMLVMESIFGIPGVIAAPVFYAYVKKELMDKGMV</sequence>
<dbReference type="InterPro" id="IPR002549">
    <property type="entry name" value="AI-2E-like"/>
</dbReference>
<dbReference type="EMBL" id="JBHTCC010000001">
    <property type="protein sequence ID" value="MFC7297978.1"/>
    <property type="molecule type" value="Genomic_DNA"/>
</dbReference>
<dbReference type="Pfam" id="PF01594">
    <property type="entry name" value="AI-2E_transport"/>
    <property type="match status" value="1"/>
</dbReference>
<dbReference type="RefSeq" id="WP_382233101.1">
    <property type="nucleotide sequence ID" value="NZ_JBHTCC010000001.1"/>
</dbReference>
<reference evidence="8" key="1">
    <citation type="journal article" date="2019" name="Int. J. Syst. Evol. Microbiol.">
        <title>The Global Catalogue of Microorganisms (GCM) 10K type strain sequencing project: providing services to taxonomists for standard genome sequencing and annotation.</title>
        <authorList>
            <consortium name="The Broad Institute Genomics Platform"/>
            <consortium name="The Broad Institute Genome Sequencing Center for Infectious Disease"/>
            <person name="Wu L."/>
            <person name="Ma J."/>
        </authorList>
    </citation>
    <scope>NUCLEOTIDE SEQUENCE [LARGE SCALE GENOMIC DNA]</scope>
    <source>
        <strain evidence="8">CCUG 36956</strain>
    </source>
</reference>
<evidence type="ECO:0000256" key="2">
    <source>
        <dbReference type="ARBA" id="ARBA00009773"/>
    </source>
</evidence>
<feature type="transmembrane region" description="Helical" evidence="6">
    <location>
        <begin position="237"/>
        <end position="261"/>
    </location>
</feature>
<proteinExistence type="inferred from homology"/>
<gene>
    <name evidence="7" type="ORF">ACFQO0_05985</name>
</gene>
<dbReference type="Proteomes" id="UP001596379">
    <property type="component" value="Unassembled WGS sequence"/>
</dbReference>
<protein>
    <submittedName>
        <fullName evidence="7">AI-2E family transporter</fullName>
    </submittedName>
</protein>
<evidence type="ECO:0000256" key="4">
    <source>
        <dbReference type="ARBA" id="ARBA00022989"/>
    </source>
</evidence>
<evidence type="ECO:0000313" key="7">
    <source>
        <dbReference type="EMBL" id="MFC7297978.1"/>
    </source>
</evidence>
<keyword evidence="5 6" id="KW-0472">Membrane</keyword>
<feature type="transmembrane region" description="Helical" evidence="6">
    <location>
        <begin position="64"/>
        <end position="89"/>
    </location>
</feature>
<comment type="subcellular location">
    <subcellularLocation>
        <location evidence="1">Membrane</location>
        <topology evidence="1">Multi-pass membrane protein</topology>
    </subcellularLocation>
</comment>
<evidence type="ECO:0000256" key="6">
    <source>
        <dbReference type="SAM" id="Phobius"/>
    </source>
</evidence>
<name>A0ABW2J4F2_9BURK</name>
<feature type="transmembrane region" description="Helical" evidence="6">
    <location>
        <begin position="203"/>
        <end position="225"/>
    </location>
</feature>
<feature type="transmembrane region" description="Helical" evidence="6">
    <location>
        <begin position="154"/>
        <end position="171"/>
    </location>
</feature>
<keyword evidence="8" id="KW-1185">Reference proteome</keyword>
<evidence type="ECO:0000256" key="5">
    <source>
        <dbReference type="ARBA" id="ARBA00023136"/>
    </source>
</evidence>
<keyword evidence="3 6" id="KW-0812">Transmembrane</keyword>
<feature type="transmembrane region" description="Helical" evidence="6">
    <location>
        <begin position="14"/>
        <end position="43"/>
    </location>
</feature>
<comment type="similarity">
    <text evidence="2">Belongs to the autoinducer-2 exporter (AI-2E) (TC 2.A.86) family.</text>
</comment>
<evidence type="ECO:0000313" key="8">
    <source>
        <dbReference type="Proteomes" id="UP001596379"/>
    </source>
</evidence>
<keyword evidence="4 6" id="KW-1133">Transmembrane helix</keyword>
<feature type="transmembrane region" description="Helical" evidence="6">
    <location>
        <begin position="308"/>
        <end position="329"/>
    </location>
</feature>
<evidence type="ECO:0000256" key="1">
    <source>
        <dbReference type="ARBA" id="ARBA00004141"/>
    </source>
</evidence>
<evidence type="ECO:0000256" key="3">
    <source>
        <dbReference type="ARBA" id="ARBA00022692"/>
    </source>
</evidence>
<organism evidence="7 8">
    <name type="scientific">Herminiimonas aquatilis</name>
    <dbReference type="NCBI Taxonomy" id="345342"/>
    <lineage>
        <taxon>Bacteria</taxon>
        <taxon>Pseudomonadati</taxon>
        <taxon>Pseudomonadota</taxon>
        <taxon>Betaproteobacteria</taxon>
        <taxon>Burkholderiales</taxon>
        <taxon>Oxalobacteraceae</taxon>
        <taxon>Herminiimonas</taxon>
    </lineage>
</organism>
<comment type="caution">
    <text evidence="7">The sequence shown here is derived from an EMBL/GenBank/DDBJ whole genome shotgun (WGS) entry which is preliminary data.</text>
</comment>